<dbReference type="GO" id="GO:0008237">
    <property type="term" value="F:metallopeptidase activity"/>
    <property type="evidence" value="ECO:0007669"/>
    <property type="project" value="UniProtKB-KW"/>
</dbReference>
<dbReference type="SUPFAM" id="SSF55486">
    <property type="entry name" value="Metalloproteases ('zincins'), catalytic domain"/>
    <property type="match status" value="1"/>
</dbReference>
<comment type="caution">
    <text evidence="7">The sequence shown here is derived from an EMBL/GenBank/DDBJ whole genome shotgun (WGS) entry which is preliminary data.</text>
</comment>
<keyword evidence="8" id="KW-1185">Reference proteome</keyword>
<protein>
    <submittedName>
        <fullName evidence="7">Archaemetzincin family Zn-dependent metalloprotease</fullName>
    </submittedName>
</protein>
<proteinExistence type="predicted"/>
<comment type="cofactor">
    <cofactor evidence="1">
        <name>Zn(2+)</name>
        <dbReference type="ChEBI" id="CHEBI:29105"/>
    </cofactor>
</comment>
<keyword evidence="4" id="KW-0378">Hydrolase</keyword>
<dbReference type="InterPro" id="IPR012091">
    <property type="entry name" value="Pept_M54_archaemetzncn_arc/bac"/>
</dbReference>
<keyword evidence="2" id="KW-0645">Protease</keyword>
<keyword evidence="3" id="KW-0479">Metal-binding</keyword>
<dbReference type="Pfam" id="PF07998">
    <property type="entry name" value="Peptidase_M54"/>
    <property type="match status" value="1"/>
</dbReference>
<sequence length="179" mass="20181">MGINILWDQQYSPGLSLPVSRLIAMLLERDTELVEYPVLIEGYDRERDQHDAQKILDRLQNTVVRRYGIQEPLLFVTARDLFVQNCDFVFGLARPSAGVAVVSAARLENGYYNRTQSDQDTIDRLAKEGAHEIGHLLGLGHCSDTECIMYRPATLDELDRKKKQFCPACRAALPVSSGQ</sequence>
<dbReference type="EMBL" id="VCYH01000003">
    <property type="protein sequence ID" value="MDN7024198.1"/>
    <property type="molecule type" value="Genomic_DNA"/>
</dbReference>
<accession>A0ABT8M8E3</accession>
<evidence type="ECO:0000256" key="1">
    <source>
        <dbReference type="ARBA" id="ARBA00001947"/>
    </source>
</evidence>
<evidence type="ECO:0000256" key="3">
    <source>
        <dbReference type="ARBA" id="ARBA00022723"/>
    </source>
</evidence>
<evidence type="ECO:0000256" key="4">
    <source>
        <dbReference type="ARBA" id="ARBA00022801"/>
    </source>
</evidence>
<dbReference type="CDD" id="cd11375">
    <property type="entry name" value="Peptidase_M54"/>
    <property type="match status" value="1"/>
</dbReference>
<evidence type="ECO:0000256" key="5">
    <source>
        <dbReference type="ARBA" id="ARBA00022833"/>
    </source>
</evidence>
<name>A0ABT8M8E3_9EURY</name>
<evidence type="ECO:0000313" key="7">
    <source>
        <dbReference type="EMBL" id="MDN7024198.1"/>
    </source>
</evidence>
<reference evidence="7" key="1">
    <citation type="submission" date="2019-05" db="EMBL/GenBank/DDBJ databases">
        <title>Methanoculleus sp. FWC-SCC1, a methanogenic archaeon isolated from deep marine cold seep.</title>
        <authorList>
            <person name="Chen Y.-W."/>
            <person name="Chen S.-C."/>
            <person name="Teng N.-H."/>
            <person name="Lai M.-C."/>
        </authorList>
    </citation>
    <scope>NUCLEOTIDE SEQUENCE</scope>
    <source>
        <strain evidence="7">FWC-SCC1</strain>
    </source>
</reference>
<dbReference type="NCBIfam" id="NF033823">
    <property type="entry name" value="archmetzin"/>
    <property type="match status" value="1"/>
</dbReference>
<dbReference type="Proteomes" id="UP001168338">
    <property type="component" value="Unassembled WGS sequence"/>
</dbReference>
<organism evidence="7 8">
    <name type="scientific">Methanoculleus frigidifontis</name>
    <dbReference type="NCBI Taxonomy" id="2584085"/>
    <lineage>
        <taxon>Archaea</taxon>
        <taxon>Methanobacteriati</taxon>
        <taxon>Methanobacteriota</taxon>
        <taxon>Stenosarchaea group</taxon>
        <taxon>Methanomicrobia</taxon>
        <taxon>Methanomicrobiales</taxon>
        <taxon>Methanomicrobiaceae</taxon>
        <taxon>Methanoculleus</taxon>
    </lineage>
</organism>
<dbReference type="Gene3D" id="3.40.390.10">
    <property type="entry name" value="Collagenase (Catalytic Domain)"/>
    <property type="match status" value="1"/>
</dbReference>
<gene>
    <name evidence="7" type="ORF">FGU65_04720</name>
</gene>
<keyword evidence="6 7" id="KW-0482">Metalloprotease</keyword>
<evidence type="ECO:0000313" key="8">
    <source>
        <dbReference type="Proteomes" id="UP001168338"/>
    </source>
</evidence>
<evidence type="ECO:0000256" key="2">
    <source>
        <dbReference type="ARBA" id="ARBA00022670"/>
    </source>
</evidence>
<dbReference type="PANTHER" id="PTHR15910">
    <property type="entry name" value="ARCHAEMETZINCIN"/>
    <property type="match status" value="1"/>
</dbReference>
<dbReference type="InterPro" id="IPR012962">
    <property type="entry name" value="Pept_M54_archaemetzincn"/>
</dbReference>
<evidence type="ECO:0000256" key="6">
    <source>
        <dbReference type="ARBA" id="ARBA00023049"/>
    </source>
</evidence>
<dbReference type="PANTHER" id="PTHR15910:SF1">
    <property type="entry name" value="ARCHAEMETZINCIN-2"/>
    <property type="match status" value="1"/>
</dbReference>
<keyword evidence="5" id="KW-0862">Zinc</keyword>
<dbReference type="RefSeq" id="WP_301663301.1">
    <property type="nucleotide sequence ID" value="NZ_VCYH01000003.1"/>
</dbReference>
<dbReference type="InterPro" id="IPR024079">
    <property type="entry name" value="MetalloPept_cat_dom_sf"/>
</dbReference>